<evidence type="ECO:0000313" key="1">
    <source>
        <dbReference type="EMBL" id="OOP57170.1"/>
    </source>
</evidence>
<name>A0A1V4AVN6_9BACT</name>
<dbReference type="STRING" id="1004156.AYP45_05150"/>
<sequence>MKKMRDVFQMTLLLLFLVSGVVYANEEHIYYARCNLKVLDGNHITWVNWQSTPSFIPVDTRLKVTRSGDNASVVNIETGSSYTLDIGADGDVFLEKFVTKKPININRFSADVQSNIRNAVARIGMTKEEVYTAMGPPTNVLNDRSKTKTYADIMGADLWVYARRRFGKNIGVAFDPATGKVIRTEGIWK</sequence>
<evidence type="ECO:0000313" key="2">
    <source>
        <dbReference type="Proteomes" id="UP000189681"/>
    </source>
</evidence>
<proteinExistence type="predicted"/>
<accession>A0A1V4AVN6</accession>
<protein>
    <submittedName>
        <fullName evidence="1">Uncharacterized protein</fullName>
    </submittedName>
</protein>
<reference evidence="1 2" key="1">
    <citation type="journal article" date="2017" name="Water Res.">
        <title>Discovery and metagenomic analysis of an anammox bacterial enrichment related to Candidatus "Brocadia caroliniensis" in a full-scale glycerol-fed nitritation-denitritation separate centrate treatment process.</title>
        <authorList>
            <person name="Park H."/>
            <person name="Brotto A.C."/>
            <person name="van Loosdrecht M.C."/>
            <person name="Chandran K."/>
        </authorList>
    </citation>
    <scope>NUCLEOTIDE SEQUENCE [LARGE SCALE GENOMIC DNA]</scope>
    <source>
        <strain evidence="1">26THWARD</strain>
    </source>
</reference>
<dbReference type="AlphaFoldDB" id="A0A1V4AVN6"/>
<gene>
    <name evidence="1" type="ORF">AYP45_05150</name>
</gene>
<dbReference type="EMBL" id="AYTS01000042">
    <property type="protein sequence ID" value="OOP57170.1"/>
    <property type="molecule type" value="Genomic_DNA"/>
</dbReference>
<dbReference type="Proteomes" id="UP000189681">
    <property type="component" value="Unassembled WGS sequence"/>
</dbReference>
<comment type="caution">
    <text evidence="1">The sequence shown here is derived from an EMBL/GenBank/DDBJ whole genome shotgun (WGS) entry which is preliminary data.</text>
</comment>
<organism evidence="1 2">
    <name type="scientific">Candidatus Brocadia carolinensis</name>
    <dbReference type="NCBI Taxonomy" id="1004156"/>
    <lineage>
        <taxon>Bacteria</taxon>
        <taxon>Pseudomonadati</taxon>
        <taxon>Planctomycetota</taxon>
        <taxon>Candidatus Brocadiia</taxon>
        <taxon>Candidatus Brocadiales</taxon>
        <taxon>Candidatus Brocadiaceae</taxon>
        <taxon>Candidatus Brocadia</taxon>
    </lineage>
</organism>